<evidence type="ECO:0000256" key="2">
    <source>
        <dbReference type="RuleBase" id="RU003750"/>
    </source>
</evidence>
<feature type="transmembrane region" description="Helical" evidence="3">
    <location>
        <begin position="149"/>
        <end position="182"/>
    </location>
</feature>
<accession>A0A1H3FG54</accession>
<dbReference type="RefSeq" id="WP_021072941.1">
    <property type="nucleotide sequence ID" value="NZ_FNPC01000002.1"/>
</dbReference>
<dbReference type="InterPro" id="IPR048254">
    <property type="entry name" value="CDP_ALCOHOL_P_TRANSF_CS"/>
</dbReference>
<reference evidence="5" key="1">
    <citation type="submission" date="2016-10" db="EMBL/GenBank/DDBJ databases">
        <authorList>
            <person name="Varghese N."/>
            <person name="Submissions S."/>
        </authorList>
    </citation>
    <scope>NUCLEOTIDE SEQUENCE [LARGE SCALE GENOMIC DNA]</scope>
    <source>
        <strain evidence="5">DC30,IBRC 10041,KCTC 4046</strain>
    </source>
</reference>
<evidence type="ECO:0000313" key="5">
    <source>
        <dbReference type="Proteomes" id="UP000199079"/>
    </source>
</evidence>
<keyword evidence="3" id="KW-0472">Membrane</keyword>
<evidence type="ECO:0000256" key="1">
    <source>
        <dbReference type="ARBA" id="ARBA00022679"/>
    </source>
</evidence>
<gene>
    <name evidence="4" type="ORF">SAMN05216564_1027</name>
</gene>
<evidence type="ECO:0000313" key="4">
    <source>
        <dbReference type="EMBL" id="SDX89124.1"/>
    </source>
</evidence>
<keyword evidence="5" id="KW-1185">Reference proteome</keyword>
<dbReference type="InterPro" id="IPR000462">
    <property type="entry name" value="CDP-OH_P_trans"/>
</dbReference>
<organism evidence="4 5">
    <name type="scientific">Halopenitus persicus</name>
    <dbReference type="NCBI Taxonomy" id="1048396"/>
    <lineage>
        <taxon>Archaea</taxon>
        <taxon>Methanobacteriati</taxon>
        <taxon>Methanobacteriota</taxon>
        <taxon>Stenosarchaea group</taxon>
        <taxon>Halobacteria</taxon>
        <taxon>Halobacteriales</taxon>
        <taxon>Haloferacaceae</taxon>
        <taxon>Halopenitus</taxon>
    </lineage>
</organism>
<dbReference type="OrthoDB" id="331608at2157"/>
<keyword evidence="3" id="KW-1133">Transmembrane helix</keyword>
<protein>
    <submittedName>
        <fullName evidence="4">CDP-diacylglycerol--glycerol-3-phosphate 3-phosphatidyltransferase</fullName>
    </submittedName>
</protein>
<feature type="transmembrane region" description="Helical" evidence="3">
    <location>
        <begin position="45"/>
        <end position="67"/>
    </location>
</feature>
<sequence length="256" mass="26301">MTGGRLARVDPLAASLLTSVGGVVGWLAVVGVLESGDLAVPFPLPFPFLVAVTGLLVLQATVLVAVYRPDAVAGGRPPFTPPTALTVVRGGAIAVLAGFLLASPDVTGWTAALLYAAAAGLDAVDGFLARATGTVTDLGARLDTEMDALGMLVGAAVAISFGMAPAVYLLVGLARYVFIAGLVGRRWRGNPVSELPESRLRRLNAGGQMAVLIVLLAPWPGTAASRPLATVAMVPFLLVFGRDWLLATGRREGPVR</sequence>
<dbReference type="Pfam" id="PF01066">
    <property type="entry name" value="CDP-OH_P_transf"/>
    <property type="match status" value="1"/>
</dbReference>
<dbReference type="PROSITE" id="PS00379">
    <property type="entry name" value="CDP_ALCOHOL_P_TRANSF"/>
    <property type="match status" value="1"/>
</dbReference>
<dbReference type="EMBL" id="FNPC01000002">
    <property type="protein sequence ID" value="SDX89124.1"/>
    <property type="molecule type" value="Genomic_DNA"/>
</dbReference>
<evidence type="ECO:0000256" key="3">
    <source>
        <dbReference type="SAM" id="Phobius"/>
    </source>
</evidence>
<comment type="similarity">
    <text evidence="2">Belongs to the CDP-alcohol phosphatidyltransferase class-I family.</text>
</comment>
<dbReference type="GO" id="GO:0008654">
    <property type="term" value="P:phospholipid biosynthetic process"/>
    <property type="evidence" value="ECO:0007669"/>
    <property type="project" value="InterPro"/>
</dbReference>
<keyword evidence="3" id="KW-0812">Transmembrane</keyword>
<feature type="transmembrane region" description="Helical" evidence="3">
    <location>
        <begin position="79"/>
        <end position="102"/>
    </location>
</feature>
<dbReference type="GO" id="GO:0016020">
    <property type="term" value="C:membrane"/>
    <property type="evidence" value="ECO:0007669"/>
    <property type="project" value="InterPro"/>
</dbReference>
<feature type="transmembrane region" description="Helical" evidence="3">
    <location>
        <begin position="12"/>
        <end position="33"/>
    </location>
</feature>
<keyword evidence="1 2" id="KW-0808">Transferase</keyword>
<dbReference type="InterPro" id="IPR043130">
    <property type="entry name" value="CDP-OH_PTrfase_TM_dom"/>
</dbReference>
<proteinExistence type="inferred from homology"/>
<dbReference type="AlphaFoldDB" id="A0A1H3FG54"/>
<dbReference type="Gene3D" id="1.20.120.1760">
    <property type="match status" value="1"/>
</dbReference>
<dbReference type="Proteomes" id="UP000199079">
    <property type="component" value="Unassembled WGS sequence"/>
</dbReference>
<dbReference type="GeneID" id="43838554"/>
<dbReference type="GO" id="GO:0016780">
    <property type="term" value="F:phosphotransferase activity, for other substituted phosphate groups"/>
    <property type="evidence" value="ECO:0007669"/>
    <property type="project" value="InterPro"/>
</dbReference>
<name>A0A1H3FG54_9EURY</name>